<feature type="transmembrane region" description="Helical" evidence="6">
    <location>
        <begin position="36"/>
        <end position="61"/>
    </location>
</feature>
<sequence length="331" mass="35988">MARPGFETSRRFRGTRHESPYAIPTPSRPPRQRFSLGVIVVLLTGLSAAGLAGFLTFSAVVDSSEATTVPPAGAPEPDTTEADPPAEGETPEEAGADVLAANSLYSNGELAEVTCEAPDLDPDDKESMERFLHDITDCLDRAWGGHFEQAGMDFEKPQRIYWYTSGQSPCGSYPAPGVAAFYCEANKGLYLGLEDIAHNTGESDRPESYTFLLSHEYGHHVQGESGILGHLHSTRSEEKRTEKDREELTRRSELQANCLGGSFLGAAGDTLPITSAERANILDDAERRGDFDPDTRTHGSPENGSMWTAHGMDRRNPAACNTWAARDELVD</sequence>
<comment type="caution">
    <text evidence="7">The sequence shown here is derived from an EMBL/GenBank/DDBJ whole genome shotgun (WGS) entry which is preliminary data.</text>
</comment>
<feature type="region of interest" description="Disordered" evidence="5">
    <location>
        <begin position="284"/>
        <end position="313"/>
    </location>
</feature>
<evidence type="ECO:0000313" key="8">
    <source>
        <dbReference type="Proteomes" id="UP000269198"/>
    </source>
</evidence>
<evidence type="ECO:0000256" key="1">
    <source>
        <dbReference type="ARBA" id="ARBA00004167"/>
    </source>
</evidence>
<dbReference type="InterPro" id="IPR007343">
    <property type="entry name" value="Uncharacterised_pept_Zn_put"/>
</dbReference>
<feature type="compositionally biased region" description="Acidic residues" evidence="5">
    <location>
        <begin position="78"/>
        <end position="91"/>
    </location>
</feature>
<dbReference type="EMBL" id="RJMB01000013">
    <property type="protein sequence ID" value="RNL84033.1"/>
    <property type="molecule type" value="Genomic_DNA"/>
</dbReference>
<reference evidence="7 8" key="1">
    <citation type="submission" date="2018-11" db="EMBL/GenBank/DDBJ databases">
        <title>The genome draft of YIM 96095.</title>
        <authorList>
            <person name="Tang S.-K."/>
            <person name="Chunyu W.-X."/>
            <person name="Feng Y.-Z."/>
        </authorList>
    </citation>
    <scope>NUCLEOTIDE SEQUENCE [LARGE SCALE GENOMIC DNA]</scope>
    <source>
        <strain evidence="7 8">YIM 96095</strain>
    </source>
</reference>
<name>A0A3N0E8B6_9ACTN</name>
<dbReference type="Pfam" id="PF04228">
    <property type="entry name" value="Zn_peptidase"/>
    <property type="match status" value="1"/>
</dbReference>
<dbReference type="AlphaFoldDB" id="A0A3N0E8B6"/>
<dbReference type="RefSeq" id="WP_123201866.1">
    <property type="nucleotide sequence ID" value="NZ_RJMB01000013.1"/>
</dbReference>
<evidence type="ECO:0000256" key="3">
    <source>
        <dbReference type="ARBA" id="ARBA00022989"/>
    </source>
</evidence>
<dbReference type="PANTHER" id="PTHR30168:SF0">
    <property type="entry name" value="INNER MEMBRANE PROTEIN"/>
    <property type="match status" value="1"/>
</dbReference>
<organism evidence="7 8">
    <name type="scientific">Halostreptopolyspora alba</name>
    <dbReference type="NCBI Taxonomy" id="2487137"/>
    <lineage>
        <taxon>Bacteria</taxon>
        <taxon>Bacillati</taxon>
        <taxon>Actinomycetota</taxon>
        <taxon>Actinomycetes</taxon>
        <taxon>Streptosporangiales</taxon>
        <taxon>Nocardiopsidaceae</taxon>
        <taxon>Halostreptopolyspora</taxon>
    </lineage>
</organism>
<protein>
    <submittedName>
        <fullName evidence="7">Peptidase</fullName>
    </submittedName>
</protein>
<comment type="subcellular location">
    <subcellularLocation>
        <location evidence="1">Membrane</location>
        <topology evidence="1">Single-pass membrane protein</topology>
    </subcellularLocation>
</comment>
<evidence type="ECO:0000256" key="6">
    <source>
        <dbReference type="SAM" id="Phobius"/>
    </source>
</evidence>
<evidence type="ECO:0000256" key="5">
    <source>
        <dbReference type="SAM" id="MobiDB-lite"/>
    </source>
</evidence>
<proteinExistence type="predicted"/>
<dbReference type="Proteomes" id="UP000269198">
    <property type="component" value="Unassembled WGS sequence"/>
</dbReference>
<keyword evidence="4 6" id="KW-0472">Membrane</keyword>
<gene>
    <name evidence="7" type="ORF">EFW17_14215</name>
</gene>
<dbReference type="OrthoDB" id="9774900at2"/>
<evidence type="ECO:0000313" key="7">
    <source>
        <dbReference type="EMBL" id="RNL84033.1"/>
    </source>
</evidence>
<evidence type="ECO:0000256" key="4">
    <source>
        <dbReference type="ARBA" id="ARBA00023136"/>
    </source>
</evidence>
<feature type="region of interest" description="Disordered" evidence="5">
    <location>
        <begin position="66"/>
        <end position="91"/>
    </location>
</feature>
<evidence type="ECO:0000256" key="2">
    <source>
        <dbReference type="ARBA" id="ARBA00022692"/>
    </source>
</evidence>
<feature type="region of interest" description="Disordered" evidence="5">
    <location>
        <begin position="1"/>
        <end position="29"/>
    </location>
</feature>
<keyword evidence="2 6" id="KW-0812">Transmembrane</keyword>
<accession>A0A3N0E8B6</accession>
<keyword evidence="3 6" id="KW-1133">Transmembrane helix</keyword>
<keyword evidence="8" id="KW-1185">Reference proteome</keyword>
<dbReference type="PANTHER" id="PTHR30168">
    <property type="entry name" value="PUTATIVE MEMBRANE PROTEIN YPFJ"/>
    <property type="match status" value="1"/>
</dbReference>
<feature type="compositionally biased region" description="Basic and acidic residues" evidence="5">
    <location>
        <begin position="284"/>
        <end position="299"/>
    </location>
</feature>
<dbReference type="GO" id="GO:0016020">
    <property type="term" value="C:membrane"/>
    <property type="evidence" value="ECO:0007669"/>
    <property type="project" value="UniProtKB-SubCell"/>
</dbReference>